<keyword evidence="2" id="KW-0813">Transport</keyword>
<dbReference type="PRINTS" id="PR00166">
    <property type="entry name" value="AROAAPRMEASE"/>
</dbReference>
<feature type="transmembrane region" description="Helical" evidence="9">
    <location>
        <begin position="329"/>
        <end position="348"/>
    </location>
</feature>
<evidence type="ECO:0000256" key="9">
    <source>
        <dbReference type="SAM" id="Phobius"/>
    </source>
</evidence>
<dbReference type="GO" id="GO:0003333">
    <property type="term" value="P:amino acid transmembrane transport"/>
    <property type="evidence" value="ECO:0007669"/>
    <property type="project" value="InterPro"/>
</dbReference>
<accession>A0A1U7JF16</accession>
<dbReference type="InterPro" id="IPR013059">
    <property type="entry name" value="Trp_tyr_transpt"/>
</dbReference>
<dbReference type="STRING" id="197461.A3843_13855"/>
<feature type="transmembrane region" description="Helical" evidence="9">
    <location>
        <begin position="396"/>
        <end position="420"/>
    </location>
</feature>
<evidence type="ECO:0000256" key="1">
    <source>
        <dbReference type="ARBA" id="ARBA00004429"/>
    </source>
</evidence>
<keyword evidence="6" id="KW-0029">Amino-acid transport</keyword>
<comment type="caution">
    <text evidence="10">The sequence shown here is derived from an EMBL/GenBank/DDBJ whole genome shotgun (WGS) entry which is preliminary data.</text>
</comment>
<evidence type="ECO:0000256" key="4">
    <source>
        <dbReference type="ARBA" id="ARBA00022519"/>
    </source>
</evidence>
<dbReference type="PANTHER" id="PTHR46997:SF2">
    <property type="entry name" value="TYROSINE-SPECIFIC TRANSPORT SYSTEM"/>
    <property type="match status" value="1"/>
</dbReference>
<keyword evidence="11" id="KW-1185">Reference proteome</keyword>
<keyword evidence="5 9" id="KW-0812">Transmembrane</keyword>
<keyword evidence="3" id="KW-1003">Cell membrane</keyword>
<keyword evidence="7 9" id="KW-1133">Transmembrane helix</keyword>
<gene>
    <name evidence="10" type="ORF">A3843_13855</name>
</gene>
<protein>
    <submittedName>
        <fullName evidence="10">Amino acid transporter</fullName>
    </submittedName>
</protein>
<feature type="transmembrane region" description="Helical" evidence="9">
    <location>
        <begin position="200"/>
        <end position="224"/>
    </location>
</feature>
<feature type="transmembrane region" description="Helical" evidence="9">
    <location>
        <begin position="160"/>
        <end position="180"/>
    </location>
</feature>
<evidence type="ECO:0000256" key="3">
    <source>
        <dbReference type="ARBA" id="ARBA00022475"/>
    </source>
</evidence>
<dbReference type="Proteomes" id="UP000185783">
    <property type="component" value="Unassembled WGS sequence"/>
</dbReference>
<dbReference type="Pfam" id="PF03222">
    <property type="entry name" value="Trp_Tyr_perm"/>
    <property type="match status" value="1"/>
</dbReference>
<evidence type="ECO:0000256" key="7">
    <source>
        <dbReference type="ARBA" id="ARBA00022989"/>
    </source>
</evidence>
<proteinExistence type="predicted"/>
<feature type="transmembrane region" description="Helical" evidence="9">
    <location>
        <begin position="17"/>
        <end position="37"/>
    </location>
</feature>
<keyword evidence="4" id="KW-0997">Cell inner membrane</keyword>
<dbReference type="GO" id="GO:0005886">
    <property type="term" value="C:plasma membrane"/>
    <property type="evidence" value="ECO:0007669"/>
    <property type="project" value="UniProtKB-SubCell"/>
</dbReference>
<feature type="transmembrane region" description="Helical" evidence="9">
    <location>
        <begin position="133"/>
        <end position="153"/>
    </location>
</feature>
<dbReference type="EMBL" id="LVVZ01000020">
    <property type="protein sequence ID" value="OKL43307.1"/>
    <property type="molecule type" value="Genomic_DNA"/>
</dbReference>
<dbReference type="Gene3D" id="1.20.1740.10">
    <property type="entry name" value="Amino acid/polyamine transporter I"/>
    <property type="match status" value="1"/>
</dbReference>
<evidence type="ECO:0000256" key="8">
    <source>
        <dbReference type="ARBA" id="ARBA00023136"/>
    </source>
</evidence>
<keyword evidence="8 9" id="KW-0472">Membrane</keyword>
<feature type="transmembrane region" description="Helical" evidence="9">
    <location>
        <begin position="95"/>
        <end position="113"/>
    </location>
</feature>
<evidence type="ECO:0000313" key="10">
    <source>
        <dbReference type="EMBL" id="OKL43307.1"/>
    </source>
</evidence>
<dbReference type="InterPro" id="IPR018227">
    <property type="entry name" value="Amino_acid_transport_2"/>
</dbReference>
<evidence type="ECO:0000256" key="5">
    <source>
        <dbReference type="ARBA" id="ARBA00022692"/>
    </source>
</evidence>
<evidence type="ECO:0000256" key="2">
    <source>
        <dbReference type="ARBA" id="ARBA00022448"/>
    </source>
</evidence>
<organism evidence="10 11">
    <name type="scientific">Pseudovibrio exalbescens</name>
    <dbReference type="NCBI Taxonomy" id="197461"/>
    <lineage>
        <taxon>Bacteria</taxon>
        <taxon>Pseudomonadati</taxon>
        <taxon>Pseudomonadota</taxon>
        <taxon>Alphaproteobacteria</taxon>
        <taxon>Hyphomicrobiales</taxon>
        <taxon>Stappiaceae</taxon>
        <taxon>Pseudovibrio</taxon>
    </lineage>
</organism>
<evidence type="ECO:0000256" key="6">
    <source>
        <dbReference type="ARBA" id="ARBA00022970"/>
    </source>
</evidence>
<feature type="transmembrane region" description="Helical" evidence="9">
    <location>
        <begin position="236"/>
        <end position="255"/>
    </location>
</feature>
<sequence>MTDATAKATSTAPKKEGTVLGAAVIAAGTGVGAGIFSLPVANAGVWFSIALVVMVVVAYIMHSASMYIMEATLHFPKDSNYDSIAKGTIGNFGRLINGLSVAFLCYVLTYAYISGGSSVITYSLSLVGDGITMSSGVASFIFAAVLISIVMVGATAVDRVNTILIGGMVITFVMSLGGLITNSSADILFPQVPMSEQVPYVFYTISFMVASFGFQITVPTITNYLGLDPKKTGRALIYAMLIAGFFYFCWMLAVFGNVPREQFPQIIAEGGNIGNILAALADSGVSSNISTALQVFGNMAVATSFLGVSLSLFDYIADLCNFNKHCWIGKLKTGAIAFLPTVILAIVYPDGFITAIGFAGVVLVIFSLLSPIIMVRIVRKRNPDMYQVKGGDLRQALVFGFGILIFIVAFLEIAGMLPIFGK</sequence>
<feature type="transmembrane region" description="Helical" evidence="9">
    <location>
        <begin position="295"/>
        <end position="317"/>
    </location>
</feature>
<dbReference type="PANTHER" id="PTHR46997">
    <property type="entry name" value="LOW AFFINITY TRYPTOPHAN PERMEASE-RELATED"/>
    <property type="match status" value="1"/>
</dbReference>
<dbReference type="GO" id="GO:0015173">
    <property type="term" value="F:aromatic amino acid transmembrane transporter activity"/>
    <property type="evidence" value="ECO:0007669"/>
    <property type="project" value="InterPro"/>
</dbReference>
<dbReference type="AlphaFoldDB" id="A0A1U7JF16"/>
<evidence type="ECO:0000313" key="11">
    <source>
        <dbReference type="Proteomes" id="UP000185783"/>
    </source>
</evidence>
<reference evidence="10 11" key="1">
    <citation type="submission" date="2016-03" db="EMBL/GenBank/DDBJ databases">
        <title>Genome sequence of Nesiotobacter sp. nov., a moderately halophilic alphaproteobacterium isolated from the Yellow Sea, China.</title>
        <authorList>
            <person name="Zhang G."/>
            <person name="Zhang R."/>
        </authorList>
    </citation>
    <scope>NUCLEOTIDE SEQUENCE [LARGE SCALE GENOMIC DNA]</scope>
    <source>
        <strain evidence="10 11">WB1-6</strain>
    </source>
</reference>
<name>A0A1U7JF16_9HYPH</name>
<comment type="subcellular location">
    <subcellularLocation>
        <location evidence="1">Cell inner membrane</location>
        <topology evidence="1">Multi-pass membrane protein</topology>
    </subcellularLocation>
</comment>
<feature type="transmembrane region" description="Helical" evidence="9">
    <location>
        <begin position="354"/>
        <end position="375"/>
    </location>
</feature>
<feature type="transmembrane region" description="Helical" evidence="9">
    <location>
        <begin position="43"/>
        <end position="61"/>
    </location>
</feature>
<dbReference type="RefSeq" id="WP_028481675.1">
    <property type="nucleotide sequence ID" value="NZ_LVVZ01000020.1"/>
</dbReference>